<dbReference type="SUPFAM" id="SSF81301">
    <property type="entry name" value="Nucleotidyltransferase"/>
    <property type="match status" value="1"/>
</dbReference>
<feature type="domain" description="Polymerase nucleotidyl transferase" evidence="1">
    <location>
        <begin position="10"/>
        <end position="62"/>
    </location>
</feature>
<dbReference type="GO" id="GO:0016779">
    <property type="term" value="F:nucleotidyltransferase activity"/>
    <property type="evidence" value="ECO:0007669"/>
    <property type="project" value="InterPro"/>
</dbReference>
<dbReference type="Pfam" id="PF01909">
    <property type="entry name" value="NTP_transf_2"/>
    <property type="match status" value="1"/>
</dbReference>
<dbReference type="InterPro" id="IPR002934">
    <property type="entry name" value="Polymerase_NTP_transf_dom"/>
</dbReference>
<sequence>MRNICQKPQNCFFFGSRTKGTHRPFSDIDLLVDAGKPLTLAERDALISAFEESLLPFKVDMADACAIGTAFMQAIQPQLVPFEHHHLPARDT</sequence>
<dbReference type="CDD" id="cd05403">
    <property type="entry name" value="NT_KNTase_like"/>
    <property type="match status" value="1"/>
</dbReference>
<dbReference type="PATRIC" id="fig|45065.4.peg.2200"/>
<proteinExistence type="predicted"/>
<accession>A0A0W0TQ07</accession>
<evidence type="ECO:0000313" key="3">
    <source>
        <dbReference type="Proteomes" id="UP000054785"/>
    </source>
</evidence>
<evidence type="ECO:0000313" key="2">
    <source>
        <dbReference type="EMBL" id="KTC97365.1"/>
    </source>
</evidence>
<gene>
    <name evidence="2" type="ORF">Lgee_2026</name>
</gene>
<dbReference type="RefSeq" id="WP_051550789.1">
    <property type="nucleotide sequence ID" value="NZ_CAAAHN010000002.1"/>
</dbReference>
<keyword evidence="3" id="KW-1185">Reference proteome</keyword>
<comment type="caution">
    <text evidence="2">The sequence shown here is derived from an EMBL/GenBank/DDBJ whole genome shotgun (WGS) entry which is preliminary data.</text>
</comment>
<dbReference type="Proteomes" id="UP000054785">
    <property type="component" value="Unassembled WGS sequence"/>
</dbReference>
<dbReference type="STRING" id="45065.Lgee_2026"/>
<protein>
    <submittedName>
        <fullName evidence="2">DNA polymerase, beta-like region</fullName>
    </submittedName>
</protein>
<reference evidence="2 3" key="1">
    <citation type="submission" date="2015-11" db="EMBL/GenBank/DDBJ databases">
        <title>Genomic analysis of 38 Legionella species identifies large and diverse effector repertoires.</title>
        <authorList>
            <person name="Burstein D."/>
            <person name="Amaro F."/>
            <person name="Zusman T."/>
            <person name="Lifshitz Z."/>
            <person name="Cohen O."/>
            <person name="Gilbert J.A."/>
            <person name="Pupko T."/>
            <person name="Shuman H.A."/>
            <person name="Segal G."/>
        </authorList>
    </citation>
    <scope>NUCLEOTIDE SEQUENCE [LARGE SCALE GENOMIC DNA]</scope>
    <source>
        <strain evidence="2 3">ATCC 49504</strain>
    </source>
</reference>
<organism evidence="2 3">
    <name type="scientific">Legionella geestiana</name>
    <dbReference type="NCBI Taxonomy" id="45065"/>
    <lineage>
        <taxon>Bacteria</taxon>
        <taxon>Pseudomonadati</taxon>
        <taxon>Pseudomonadota</taxon>
        <taxon>Gammaproteobacteria</taxon>
        <taxon>Legionellales</taxon>
        <taxon>Legionellaceae</taxon>
        <taxon>Legionella</taxon>
    </lineage>
</organism>
<dbReference type="Gene3D" id="3.30.460.10">
    <property type="entry name" value="Beta Polymerase, domain 2"/>
    <property type="match status" value="1"/>
</dbReference>
<evidence type="ECO:0000259" key="1">
    <source>
        <dbReference type="Pfam" id="PF01909"/>
    </source>
</evidence>
<dbReference type="AlphaFoldDB" id="A0A0W0TQ07"/>
<dbReference type="EMBL" id="LNYC01000072">
    <property type="protein sequence ID" value="KTC97365.1"/>
    <property type="molecule type" value="Genomic_DNA"/>
</dbReference>
<name>A0A0W0TQ07_9GAMM</name>
<dbReference type="InterPro" id="IPR043519">
    <property type="entry name" value="NT_sf"/>
</dbReference>